<accession>A0ABW7XXN4</accession>
<evidence type="ECO:0000313" key="1">
    <source>
        <dbReference type="EMBL" id="MFI5674584.1"/>
    </source>
</evidence>
<dbReference type="InterPro" id="IPR011989">
    <property type="entry name" value="ARM-like"/>
</dbReference>
<keyword evidence="2" id="KW-1185">Reference proteome</keyword>
<dbReference type="Proteomes" id="UP001612415">
    <property type="component" value="Unassembled WGS sequence"/>
</dbReference>
<dbReference type="EMBL" id="JBITDC010000003">
    <property type="protein sequence ID" value="MFI5674584.1"/>
    <property type="molecule type" value="Genomic_DNA"/>
</dbReference>
<comment type="caution">
    <text evidence="1">The sequence shown here is derived from an EMBL/GenBank/DDBJ whole genome shotgun (WGS) entry which is preliminary data.</text>
</comment>
<dbReference type="Pfam" id="PF01816">
    <property type="entry name" value="LRV"/>
    <property type="match status" value="1"/>
</dbReference>
<sequence>MASRRNCPPELLERLVDDPQDAVRRIVAGHPSSPRSAVVRLVDDPWPVIVQEACARLGNWPSGQPSEPS</sequence>
<gene>
    <name evidence="1" type="ORF">ACIA8P_07940</name>
</gene>
<dbReference type="Gene3D" id="1.25.10.10">
    <property type="entry name" value="Leucine-rich Repeat Variant"/>
    <property type="match status" value="1"/>
</dbReference>
<evidence type="ECO:0000313" key="2">
    <source>
        <dbReference type="Proteomes" id="UP001612415"/>
    </source>
</evidence>
<reference evidence="1 2" key="1">
    <citation type="submission" date="2024-10" db="EMBL/GenBank/DDBJ databases">
        <title>The Natural Products Discovery Center: Release of the First 8490 Sequenced Strains for Exploring Actinobacteria Biosynthetic Diversity.</title>
        <authorList>
            <person name="Kalkreuter E."/>
            <person name="Kautsar S.A."/>
            <person name="Yang D."/>
            <person name="Bader C.D."/>
            <person name="Teijaro C.N."/>
            <person name="Fluegel L."/>
            <person name="Davis C.M."/>
            <person name="Simpson J.R."/>
            <person name="Lauterbach L."/>
            <person name="Steele A.D."/>
            <person name="Gui C."/>
            <person name="Meng S."/>
            <person name="Li G."/>
            <person name="Viehrig K."/>
            <person name="Ye F."/>
            <person name="Su P."/>
            <person name="Kiefer A.F."/>
            <person name="Nichols A."/>
            <person name="Cepeda A.J."/>
            <person name="Yan W."/>
            <person name="Fan B."/>
            <person name="Jiang Y."/>
            <person name="Adhikari A."/>
            <person name="Zheng C.-J."/>
            <person name="Schuster L."/>
            <person name="Cowan T.M."/>
            <person name="Smanski M.J."/>
            <person name="Chevrette M.G."/>
            <person name="De Carvalho L.P.S."/>
            <person name="Shen B."/>
        </authorList>
    </citation>
    <scope>NUCLEOTIDE SEQUENCE [LARGE SCALE GENOMIC DNA]</scope>
    <source>
        <strain evidence="1 2">NPDC051599</strain>
    </source>
</reference>
<organism evidence="1 2">
    <name type="scientific">Streptomyces cellulosae</name>
    <dbReference type="NCBI Taxonomy" id="1968"/>
    <lineage>
        <taxon>Bacteria</taxon>
        <taxon>Bacillati</taxon>
        <taxon>Actinomycetota</taxon>
        <taxon>Actinomycetes</taxon>
        <taxon>Kitasatosporales</taxon>
        <taxon>Streptomycetaceae</taxon>
        <taxon>Streptomyces</taxon>
    </lineage>
</organism>
<protein>
    <recommendedName>
        <fullName evidence="3">Leucine rich repeat variant</fullName>
    </recommendedName>
</protein>
<evidence type="ECO:0008006" key="3">
    <source>
        <dbReference type="Google" id="ProtNLM"/>
    </source>
</evidence>
<dbReference type="SUPFAM" id="SSF48371">
    <property type="entry name" value="ARM repeat"/>
    <property type="match status" value="1"/>
</dbReference>
<name>A0ABW7XXN4_STRCE</name>
<proteinExistence type="predicted"/>
<dbReference type="InterPro" id="IPR004830">
    <property type="entry name" value="LRR_variant"/>
</dbReference>
<dbReference type="InterPro" id="IPR016024">
    <property type="entry name" value="ARM-type_fold"/>
</dbReference>
<dbReference type="RefSeq" id="WP_398655528.1">
    <property type="nucleotide sequence ID" value="NZ_JBITDC010000003.1"/>
</dbReference>